<gene>
    <name evidence="9" type="ORF">QQ020_26735</name>
</gene>
<proteinExistence type="inferred from homology"/>
<dbReference type="InterPro" id="IPR001179">
    <property type="entry name" value="PPIase_FKBP_dom"/>
</dbReference>
<dbReference type="EMBL" id="JAUJEB010000007">
    <property type="protein sequence ID" value="MDN5215703.1"/>
    <property type="molecule type" value="Genomic_DNA"/>
</dbReference>
<evidence type="ECO:0000256" key="7">
    <source>
        <dbReference type="SAM" id="SignalP"/>
    </source>
</evidence>
<name>A0ABT8LHF4_9BACT</name>
<dbReference type="PANTHER" id="PTHR43811">
    <property type="entry name" value="FKBP-TYPE PEPTIDYL-PROLYL CIS-TRANS ISOMERASE FKPA"/>
    <property type="match status" value="1"/>
</dbReference>
<evidence type="ECO:0000256" key="6">
    <source>
        <dbReference type="RuleBase" id="RU003915"/>
    </source>
</evidence>
<accession>A0ABT8LHF4</accession>
<feature type="chain" id="PRO_5045211450" description="Peptidyl-prolyl cis-trans isomerase" evidence="7">
    <location>
        <begin position="21"/>
        <end position="317"/>
    </location>
</feature>
<keyword evidence="3 5" id="KW-0697">Rotamase</keyword>
<dbReference type="PROSITE" id="PS51257">
    <property type="entry name" value="PROKAR_LIPOPROTEIN"/>
    <property type="match status" value="1"/>
</dbReference>
<dbReference type="EC" id="5.2.1.8" evidence="6"/>
<dbReference type="Gene3D" id="3.10.50.40">
    <property type="match status" value="2"/>
</dbReference>
<dbReference type="SUPFAM" id="SSF54534">
    <property type="entry name" value="FKBP-like"/>
    <property type="match status" value="2"/>
</dbReference>
<dbReference type="PROSITE" id="PS50059">
    <property type="entry name" value="FKBP_PPIASE"/>
    <property type="match status" value="1"/>
</dbReference>
<comment type="catalytic activity">
    <reaction evidence="1 5 6">
        <text>[protein]-peptidylproline (omega=180) = [protein]-peptidylproline (omega=0)</text>
        <dbReference type="Rhea" id="RHEA:16237"/>
        <dbReference type="Rhea" id="RHEA-COMP:10747"/>
        <dbReference type="Rhea" id="RHEA-COMP:10748"/>
        <dbReference type="ChEBI" id="CHEBI:83833"/>
        <dbReference type="ChEBI" id="CHEBI:83834"/>
        <dbReference type="EC" id="5.2.1.8"/>
    </reaction>
</comment>
<reference evidence="9" key="1">
    <citation type="submission" date="2023-06" db="EMBL/GenBank/DDBJ databases">
        <title>Genomic of Agaribacillus aureum.</title>
        <authorList>
            <person name="Wang G."/>
        </authorList>
    </citation>
    <scope>NUCLEOTIDE SEQUENCE</scope>
    <source>
        <strain evidence="9">BMA12</strain>
    </source>
</reference>
<dbReference type="Proteomes" id="UP001172083">
    <property type="component" value="Unassembled WGS sequence"/>
</dbReference>
<keyword evidence="7" id="KW-0732">Signal</keyword>
<evidence type="ECO:0000313" key="9">
    <source>
        <dbReference type="EMBL" id="MDN5215703.1"/>
    </source>
</evidence>
<organism evidence="9 10">
    <name type="scientific">Agaribacillus aureus</name>
    <dbReference type="NCBI Taxonomy" id="3051825"/>
    <lineage>
        <taxon>Bacteria</taxon>
        <taxon>Pseudomonadati</taxon>
        <taxon>Bacteroidota</taxon>
        <taxon>Cytophagia</taxon>
        <taxon>Cytophagales</taxon>
        <taxon>Splendidivirgaceae</taxon>
        <taxon>Agaribacillus</taxon>
    </lineage>
</organism>
<dbReference type="RefSeq" id="WP_346761041.1">
    <property type="nucleotide sequence ID" value="NZ_JAUJEB010000007.1"/>
</dbReference>
<keyword evidence="10" id="KW-1185">Reference proteome</keyword>
<keyword evidence="4 5" id="KW-0413">Isomerase</keyword>
<dbReference type="Pfam" id="PF00254">
    <property type="entry name" value="FKBP_C"/>
    <property type="match status" value="1"/>
</dbReference>
<feature type="signal peptide" evidence="7">
    <location>
        <begin position="1"/>
        <end position="20"/>
    </location>
</feature>
<comment type="similarity">
    <text evidence="2 6">Belongs to the FKBP-type PPIase family.</text>
</comment>
<evidence type="ECO:0000256" key="2">
    <source>
        <dbReference type="ARBA" id="ARBA00006577"/>
    </source>
</evidence>
<evidence type="ECO:0000256" key="4">
    <source>
        <dbReference type="ARBA" id="ARBA00023235"/>
    </source>
</evidence>
<dbReference type="GO" id="GO:0003755">
    <property type="term" value="F:peptidyl-prolyl cis-trans isomerase activity"/>
    <property type="evidence" value="ECO:0007669"/>
    <property type="project" value="UniProtKB-EC"/>
</dbReference>
<evidence type="ECO:0000256" key="3">
    <source>
        <dbReference type="ARBA" id="ARBA00023110"/>
    </source>
</evidence>
<evidence type="ECO:0000259" key="8">
    <source>
        <dbReference type="PROSITE" id="PS50059"/>
    </source>
</evidence>
<evidence type="ECO:0000313" key="10">
    <source>
        <dbReference type="Proteomes" id="UP001172083"/>
    </source>
</evidence>
<feature type="domain" description="PPIase FKBP-type" evidence="8">
    <location>
        <begin position="215"/>
        <end position="316"/>
    </location>
</feature>
<sequence>MLKAKNIIWMVSGLIIISLAACENKPSGTLEGGMTYEFVTDVDGEKAKNGDYITFNVIYKNESDSVLGSTLEMGTPFVMRKDSLWGSTKSFEDCFNLMDKGDSAIFKIPAKALFKNQLPPELTEQSVITVLAGLEDILTEEQYREKVSEWQTIQRKKQMELTRKNILENGKELIEEQGGTIDQYLAENNLEAQTTESGIRYVISEQGSGEKPVAGDMVKVNYTGKLLDGTVFDTNDEEAAKAAGVHVANRPYQPFTFQLGVGQVIFGWDEGIGLLNVGSKATIFIPSPLAYGERGAGEKIKPNSILVFDVELLELMQ</sequence>
<comment type="caution">
    <text evidence="9">The sequence shown here is derived from an EMBL/GenBank/DDBJ whole genome shotgun (WGS) entry which is preliminary data.</text>
</comment>
<evidence type="ECO:0000256" key="5">
    <source>
        <dbReference type="PROSITE-ProRule" id="PRU00277"/>
    </source>
</evidence>
<evidence type="ECO:0000256" key="1">
    <source>
        <dbReference type="ARBA" id="ARBA00000971"/>
    </source>
</evidence>
<dbReference type="PANTHER" id="PTHR43811:SF19">
    <property type="entry name" value="39 KDA FK506-BINDING NUCLEAR PROTEIN"/>
    <property type="match status" value="1"/>
</dbReference>
<dbReference type="InterPro" id="IPR046357">
    <property type="entry name" value="PPIase_dom_sf"/>
</dbReference>
<protein>
    <recommendedName>
        <fullName evidence="6">Peptidyl-prolyl cis-trans isomerase</fullName>
        <ecNumber evidence="6">5.2.1.8</ecNumber>
    </recommendedName>
</protein>